<feature type="transmembrane region" description="Helical" evidence="2">
    <location>
        <begin position="14"/>
        <end position="34"/>
    </location>
</feature>
<evidence type="ECO:0000256" key="2">
    <source>
        <dbReference type="SAM" id="Phobius"/>
    </source>
</evidence>
<organism evidence="3 4">
    <name type="scientific">Elysia crispata</name>
    <name type="common">lettuce slug</name>
    <dbReference type="NCBI Taxonomy" id="231223"/>
    <lineage>
        <taxon>Eukaryota</taxon>
        <taxon>Metazoa</taxon>
        <taxon>Spiralia</taxon>
        <taxon>Lophotrochozoa</taxon>
        <taxon>Mollusca</taxon>
        <taxon>Gastropoda</taxon>
        <taxon>Heterobranchia</taxon>
        <taxon>Euthyneura</taxon>
        <taxon>Panpulmonata</taxon>
        <taxon>Sacoglossa</taxon>
        <taxon>Placobranchoidea</taxon>
        <taxon>Plakobranchidae</taxon>
        <taxon>Elysia</taxon>
    </lineage>
</organism>
<proteinExistence type="predicted"/>
<evidence type="ECO:0000313" key="3">
    <source>
        <dbReference type="EMBL" id="KAK3770869.1"/>
    </source>
</evidence>
<sequence length="271" mass="29745">MCAGCEKKEARGRVFPFSAVSLFAFLIILVVFHFQPGRHQEAQSPPSPLLCETPRSSLSLSPPPPLPPPSRRPLSPQVLTSLWNAARGGKRGQVVRADQALGHISWPVLFALTPAHYVTMADSAHQQTKVCDSVRLLAHLLPLLPQPPVRLSIALTARGPKSKWKSCTRSSSVLLSSHPIGQTAKECRAGPWPLASEKSPVRKWHDPGQLTTAWHAPNSARQQSLVVKPGQFAFKVSLIFPPYEKAQKKCANGIKKHEVKRRLAKSSRKTA</sequence>
<gene>
    <name evidence="3" type="ORF">RRG08_036469</name>
</gene>
<keyword evidence="2" id="KW-1133">Transmembrane helix</keyword>
<reference evidence="3" key="1">
    <citation type="journal article" date="2023" name="G3 (Bethesda)">
        <title>A reference genome for the long-term kleptoplast-retaining sea slug Elysia crispata morphotype clarki.</title>
        <authorList>
            <person name="Eastman K.E."/>
            <person name="Pendleton A.L."/>
            <person name="Shaikh M.A."/>
            <person name="Suttiyut T."/>
            <person name="Ogas R."/>
            <person name="Tomko P."/>
            <person name="Gavelis G."/>
            <person name="Widhalm J.R."/>
            <person name="Wisecaver J.H."/>
        </authorList>
    </citation>
    <scope>NUCLEOTIDE SEQUENCE</scope>
    <source>
        <strain evidence="3">ECLA1</strain>
    </source>
</reference>
<comment type="caution">
    <text evidence="3">The sequence shown here is derived from an EMBL/GenBank/DDBJ whole genome shotgun (WGS) entry which is preliminary data.</text>
</comment>
<feature type="compositionally biased region" description="Pro residues" evidence="1">
    <location>
        <begin position="61"/>
        <end position="71"/>
    </location>
</feature>
<keyword evidence="2" id="KW-0812">Transmembrane</keyword>
<protein>
    <submittedName>
        <fullName evidence="3">Uncharacterized protein</fullName>
    </submittedName>
</protein>
<name>A0AAE0ZK20_9GAST</name>
<evidence type="ECO:0000313" key="4">
    <source>
        <dbReference type="Proteomes" id="UP001283361"/>
    </source>
</evidence>
<keyword evidence="2" id="KW-0472">Membrane</keyword>
<dbReference type="EMBL" id="JAWDGP010003786">
    <property type="protein sequence ID" value="KAK3770869.1"/>
    <property type="molecule type" value="Genomic_DNA"/>
</dbReference>
<keyword evidence="4" id="KW-1185">Reference proteome</keyword>
<dbReference type="AlphaFoldDB" id="A0AAE0ZK20"/>
<accession>A0AAE0ZK20</accession>
<evidence type="ECO:0000256" key="1">
    <source>
        <dbReference type="SAM" id="MobiDB-lite"/>
    </source>
</evidence>
<dbReference type="Proteomes" id="UP001283361">
    <property type="component" value="Unassembled WGS sequence"/>
</dbReference>
<feature type="region of interest" description="Disordered" evidence="1">
    <location>
        <begin position="40"/>
        <end position="73"/>
    </location>
</feature>